<dbReference type="SUPFAM" id="SSF47175">
    <property type="entry name" value="Cytochromes"/>
    <property type="match status" value="1"/>
</dbReference>
<evidence type="ECO:0000313" key="2">
    <source>
        <dbReference type="Proteomes" id="UP000001962"/>
    </source>
</evidence>
<dbReference type="EMBL" id="CP000453">
    <property type="protein sequence ID" value="ABI57617.1"/>
    <property type="molecule type" value="Genomic_DNA"/>
</dbReference>
<dbReference type="GO" id="GO:0020037">
    <property type="term" value="F:heme binding"/>
    <property type="evidence" value="ECO:0007669"/>
    <property type="project" value="InterPro"/>
</dbReference>
<dbReference type="Proteomes" id="UP000001962">
    <property type="component" value="Chromosome"/>
</dbReference>
<dbReference type="GO" id="GO:0009055">
    <property type="term" value="F:electron transfer activity"/>
    <property type="evidence" value="ECO:0007669"/>
    <property type="project" value="InterPro"/>
</dbReference>
<dbReference type="InterPro" id="IPR010980">
    <property type="entry name" value="Cyt_c/b562"/>
</dbReference>
<keyword evidence="2" id="KW-1185">Reference proteome</keyword>
<sequence length="165" mass="18032">MLSGNVAVPRAVLLACTFTVVLAGGVMSGASSAESRIEIKIPEADREHCARRMREYLAMSNEILGATLEGDHQAVADKALRVVPRRYRASAGGQAGGSGGRHERMQANMPQGYQAMMHHLHDGFKRIADLAREEAEPVLIQRQLVRTQNTCVACHATYRFTTAEE</sequence>
<dbReference type="Gene3D" id="1.20.120.10">
    <property type="entry name" value="Cytochrome c/b562"/>
    <property type="match status" value="1"/>
</dbReference>
<proteinExistence type="predicted"/>
<gene>
    <name evidence="1" type="ordered locus">Mlg_2275</name>
</gene>
<reference evidence="2" key="1">
    <citation type="submission" date="2006-08" db="EMBL/GenBank/DDBJ databases">
        <title>Complete sequence of Alkalilimnicola ehrilichei MLHE-1.</title>
        <authorList>
            <person name="Copeland A."/>
            <person name="Lucas S."/>
            <person name="Lapidus A."/>
            <person name="Barry K."/>
            <person name="Detter J.C."/>
            <person name="Glavina del Rio T."/>
            <person name="Hammon N."/>
            <person name="Israni S."/>
            <person name="Dalin E."/>
            <person name="Tice H."/>
            <person name="Pitluck S."/>
            <person name="Sims D."/>
            <person name="Brettin T."/>
            <person name="Bruce D."/>
            <person name="Han C."/>
            <person name="Tapia R."/>
            <person name="Gilna P."/>
            <person name="Schmutz J."/>
            <person name="Larimer F."/>
            <person name="Land M."/>
            <person name="Hauser L."/>
            <person name="Kyrpides N."/>
            <person name="Mikhailova N."/>
            <person name="Oremland R.S."/>
            <person name="Hoeft S.E."/>
            <person name="Switzer-Blum J."/>
            <person name="Kulp T."/>
            <person name="King G."/>
            <person name="Tabita R."/>
            <person name="Witte B."/>
            <person name="Santini J.M."/>
            <person name="Basu P."/>
            <person name="Hollibaugh J.T."/>
            <person name="Xie G."/>
            <person name="Stolz J.F."/>
            <person name="Richardson P."/>
        </authorList>
    </citation>
    <scope>NUCLEOTIDE SEQUENCE [LARGE SCALE GENOMIC DNA]</scope>
    <source>
        <strain evidence="2">ATCC BAA-1101 / DSM 17681 / MLHE-1</strain>
    </source>
</reference>
<dbReference type="GO" id="GO:0022900">
    <property type="term" value="P:electron transport chain"/>
    <property type="evidence" value="ECO:0007669"/>
    <property type="project" value="InterPro"/>
</dbReference>
<name>Q0A6C0_ALKEH</name>
<dbReference type="KEGG" id="aeh:Mlg_2275"/>
<dbReference type="HOGENOM" id="CLU_1508588_0_0_6"/>
<accession>Q0A6C0</accession>
<dbReference type="GO" id="GO:0005506">
    <property type="term" value="F:iron ion binding"/>
    <property type="evidence" value="ECO:0007669"/>
    <property type="project" value="InterPro"/>
</dbReference>
<evidence type="ECO:0008006" key="3">
    <source>
        <dbReference type="Google" id="ProtNLM"/>
    </source>
</evidence>
<protein>
    <recommendedName>
        <fullName evidence="3">Cytochrome C</fullName>
    </recommendedName>
</protein>
<dbReference type="RefSeq" id="WP_011630011.1">
    <property type="nucleotide sequence ID" value="NC_008340.1"/>
</dbReference>
<dbReference type="AlphaFoldDB" id="Q0A6C0"/>
<evidence type="ECO:0000313" key="1">
    <source>
        <dbReference type="EMBL" id="ABI57617.1"/>
    </source>
</evidence>
<organism evidence="1 2">
    <name type="scientific">Alkalilimnicola ehrlichii (strain ATCC BAA-1101 / DSM 17681 / MLHE-1)</name>
    <dbReference type="NCBI Taxonomy" id="187272"/>
    <lineage>
        <taxon>Bacteria</taxon>
        <taxon>Pseudomonadati</taxon>
        <taxon>Pseudomonadota</taxon>
        <taxon>Gammaproteobacteria</taxon>
        <taxon>Chromatiales</taxon>
        <taxon>Ectothiorhodospiraceae</taxon>
        <taxon>Alkalilimnicola</taxon>
    </lineage>
</organism>
<dbReference type="OrthoDB" id="1150802at2"/>